<dbReference type="Pfam" id="PF04932">
    <property type="entry name" value="Wzy_C"/>
    <property type="match status" value="1"/>
</dbReference>
<dbReference type="PANTHER" id="PTHR37422">
    <property type="entry name" value="TEICHURONIC ACID BIOSYNTHESIS PROTEIN TUAE"/>
    <property type="match status" value="1"/>
</dbReference>
<feature type="transmembrane region" description="Helical" evidence="6">
    <location>
        <begin position="27"/>
        <end position="46"/>
    </location>
</feature>
<evidence type="ECO:0000256" key="5">
    <source>
        <dbReference type="SAM" id="MobiDB-lite"/>
    </source>
</evidence>
<evidence type="ECO:0000313" key="9">
    <source>
        <dbReference type="Proteomes" id="UP001500556"/>
    </source>
</evidence>
<evidence type="ECO:0000256" key="4">
    <source>
        <dbReference type="ARBA" id="ARBA00023136"/>
    </source>
</evidence>
<keyword evidence="9" id="KW-1185">Reference proteome</keyword>
<feature type="transmembrane region" description="Helical" evidence="6">
    <location>
        <begin position="277"/>
        <end position="306"/>
    </location>
</feature>
<feature type="transmembrane region" description="Helical" evidence="6">
    <location>
        <begin position="118"/>
        <end position="135"/>
    </location>
</feature>
<dbReference type="InterPro" id="IPR051533">
    <property type="entry name" value="WaaL-like"/>
</dbReference>
<feature type="transmembrane region" description="Helical" evidence="6">
    <location>
        <begin position="436"/>
        <end position="455"/>
    </location>
</feature>
<evidence type="ECO:0000259" key="7">
    <source>
        <dbReference type="Pfam" id="PF04932"/>
    </source>
</evidence>
<dbReference type="RefSeq" id="WP_345504047.1">
    <property type="nucleotide sequence ID" value="NZ_BAABLO010000011.1"/>
</dbReference>
<evidence type="ECO:0000256" key="3">
    <source>
        <dbReference type="ARBA" id="ARBA00022989"/>
    </source>
</evidence>
<feature type="region of interest" description="Disordered" evidence="5">
    <location>
        <begin position="1"/>
        <end position="24"/>
    </location>
</feature>
<dbReference type="InterPro" id="IPR007016">
    <property type="entry name" value="O-antigen_ligase-rel_domated"/>
</dbReference>
<keyword evidence="4 6" id="KW-0472">Membrane</keyword>
<accession>A0ABP8YGC1</accession>
<gene>
    <name evidence="8" type="ORF">GCM10025782_27070</name>
</gene>
<reference evidence="9" key="1">
    <citation type="journal article" date="2019" name="Int. J. Syst. Evol. Microbiol.">
        <title>The Global Catalogue of Microorganisms (GCM) 10K type strain sequencing project: providing services to taxonomists for standard genome sequencing and annotation.</title>
        <authorList>
            <consortium name="The Broad Institute Genomics Platform"/>
            <consortium name="The Broad Institute Genome Sequencing Center for Infectious Disease"/>
            <person name="Wu L."/>
            <person name="Ma J."/>
        </authorList>
    </citation>
    <scope>NUCLEOTIDE SEQUENCE [LARGE SCALE GENOMIC DNA]</scope>
    <source>
        <strain evidence="9">JCM 18961</strain>
    </source>
</reference>
<feature type="transmembrane region" description="Helical" evidence="6">
    <location>
        <begin position="176"/>
        <end position="194"/>
    </location>
</feature>
<evidence type="ECO:0000256" key="1">
    <source>
        <dbReference type="ARBA" id="ARBA00004141"/>
    </source>
</evidence>
<protein>
    <recommendedName>
        <fullName evidence="7">O-antigen ligase-related domain-containing protein</fullName>
    </recommendedName>
</protein>
<comment type="caution">
    <text evidence="8">The sequence shown here is derived from an EMBL/GenBank/DDBJ whole genome shotgun (WGS) entry which is preliminary data.</text>
</comment>
<dbReference type="PANTHER" id="PTHR37422:SF23">
    <property type="entry name" value="TEICHURONIC ACID BIOSYNTHESIS PROTEIN TUAE"/>
    <property type="match status" value="1"/>
</dbReference>
<feature type="transmembrane region" description="Helical" evidence="6">
    <location>
        <begin position="246"/>
        <end position="265"/>
    </location>
</feature>
<evidence type="ECO:0000256" key="2">
    <source>
        <dbReference type="ARBA" id="ARBA00022692"/>
    </source>
</evidence>
<organism evidence="8 9">
    <name type="scientific">Pedococcus ginsenosidimutans</name>
    <dbReference type="NCBI Taxonomy" id="490570"/>
    <lineage>
        <taxon>Bacteria</taxon>
        <taxon>Bacillati</taxon>
        <taxon>Actinomycetota</taxon>
        <taxon>Actinomycetes</taxon>
        <taxon>Micrococcales</taxon>
        <taxon>Intrasporangiaceae</taxon>
        <taxon>Pedococcus</taxon>
    </lineage>
</organism>
<evidence type="ECO:0000313" key="8">
    <source>
        <dbReference type="EMBL" id="GAA4727129.1"/>
    </source>
</evidence>
<feature type="transmembrane region" description="Helical" evidence="6">
    <location>
        <begin position="461"/>
        <end position="478"/>
    </location>
</feature>
<feature type="transmembrane region" description="Helical" evidence="6">
    <location>
        <begin position="147"/>
        <end position="164"/>
    </location>
</feature>
<evidence type="ECO:0000256" key="6">
    <source>
        <dbReference type="SAM" id="Phobius"/>
    </source>
</evidence>
<sequence>MSALPATGAAKGSPGRHSARPSVPTSLGGRVATVAAAALVCAAAMVSGMSVGGDNKTLVVLPIVGVVGLGVGALALTRFAPFVLLLLGVRSSLDVVKLSGASAGNTATNNASRGMDPSSIVALLFLCAAVLWLLAQYSSGRRLKGSPLRIALLGLVGAGAVSVIGSEVPSASAMEVMRILSWVMMFIVLEQLIVDRRALQRVLYAAYAGLVFPLGYTVVLMLIGNPPSEVKGSFTRITGPFLQSNTFARFLAFMVVFGVALYPSLSRRQRWAMAPALALSSLFMLMTLTRGAILATVVGVVVVAVVQRRKGVLVGFAASALLAVALVPGLGARFATVTDTQQQLPGGPETGNSLAWRLTYWTEVLPLANSNPVTGIGLNMTQYQTDAAKQPHNDFIRAYVETGVLGLGAYLAMHLLLLRNGIAAIRNSVRGTFEHAVGAGALGCAICFLLGSAGANVMSNVVSLWYLVTFSAAGSYIARRNPVTGRIDGLYPFGRPLSASAPVEDAPTPVASSS</sequence>
<feature type="transmembrane region" description="Helical" evidence="6">
    <location>
        <begin position="206"/>
        <end position="226"/>
    </location>
</feature>
<proteinExistence type="predicted"/>
<dbReference type="EMBL" id="BAABLO010000011">
    <property type="protein sequence ID" value="GAA4727129.1"/>
    <property type="molecule type" value="Genomic_DNA"/>
</dbReference>
<feature type="transmembrane region" description="Helical" evidence="6">
    <location>
        <begin position="312"/>
        <end position="332"/>
    </location>
</feature>
<dbReference type="Proteomes" id="UP001500556">
    <property type="component" value="Unassembled WGS sequence"/>
</dbReference>
<name>A0ABP8YGC1_9MICO</name>
<feature type="transmembrane region" description="Helical" evidence="6">
    <location>
        <begin position="58"/>
        <end position="87"/>
    </location>
</feature>
<keyword evidence="2 6" id="KW-0812">Transmembrane</keyword>
<comment type="subcellular location">
    <subcellularLocation>
        <location evidence="1">Membrane</location>
        <topology evidence="1">Multi-pass membrane protein</topology>
    </subcellularLocation>
</comment>
<feature type="domain" description="O-antigen ligase-related" evidence="7">
    <location>
        <begin position="276"/>
        <end position="410"/>
    </location>
</feature>
<keyword evidence="3 6" id="KW-1133">Transmembrane helix</keyword>